<evidence type="ECO:0000256" key="1">
    <source>
        <dbReference type="SAM" id="Phobius"/>
    </source>
</evidence>
<name>A0A0G0LT34_9BACT</name>
<organism evidence="2 3">
    <name type="scientific">Candidatus Woesebacteria bacterium GW2011_GWB1_39_10</name>
    <dbReference type="NCBI Taxonomy" id="1618572"/>
    <lineage>
        <taxon>Bacteria</taxon>
        <taxon>Candidatus Woeseibacteriota</taxon>
    </lineage>
</organism>
<feature type="transmembrane region" description="Helical" evidence="1">
    <location>
        <begin position="6"/>
        <end position="29"/>
    </location>
</feature>
<gene>
    <name evidence="2" type="ORF">UT17_C0017G0008</name>
</gene>
<dbReference type="EMBL" id="LBVU01000017">
    <property type="protein sequence ID" value="KKQ91135.1"/>
    <property type="molecule type" value="Genomic_DNA"/>
</dbReference>
<comment type="caution">
    <text evidence="2">The sequence shown here is derived from an EMBL/GenBank/DDBJ whole genome shotgun (WGS) entry which is preliminary data.</text>
</comment>
<protein>
    <submittedName>
        <fullName evidence="2">Uncharacterized protein</fullName>
    </submittedName>
</protein>
<proteinExistence type="predicted"/>
<accession>A0A0G0LT34</accession>
<evidence type="ECO:0000313" key="3">
    <source>
        <dbReference type="Proteomes" id="UP000034774"/>
    </source>
</evidence>
<sequence length="160" mass="18465">MNFKKILLSWQVLSIFLLAILSIGGFLYIDKVNWDKEVRCANLGIQIREENKTQMQKVGLDKTDLYQDEYVYNKKLKTCLYYKSQRPLLYDPKNEVAFFTQEIINASTNEKIISLIKLLNPEIPLDKGGTVSCTSVKKWSCETEDDFYKIKGELFGSSGN</sequence>
<keyword evidence="1" id="KW-1133">Transmembrane helix</keyword>
<dbReference type="AlphaFoldDB" id="A0A0G0LT34"/>
<keyword evidence="1" id="KW-0812">Transmembrane</keyword>
<dbReference type="Proteomes" id="UP000034774">
    <property type="component" value="Unassembled WGS sequence"/>
</dbReference>
<keyword evidence="1" id="KW-0472">Membrane</keyword>
<evidence type="ECO:0000313" key="2">
    <source>
        <dbReference type="EMBL" id="KKQ91135.1"/>
    </source>
</evidence>
<reference evidence="2 3" key="1">
    <citation type="journal article" date="2015" name="Nature">
        <title>rRNA introns, odd ribosomes, and small enigmatic genomes across a large radiation of phyla.</title>
        <authorList>
            <person name="Brown C.T."/>
            <person name="Hug L.A."/>
            <person name="Thomas B.C."/>
            <person name="Sharon I."/>
            <person name="Castelle C.J."/>
            <person name="Singh A."/>
            <person name="Wilkins M.J."/>
            <person name="Williams K.H."/>
            <person name="Banfield J.F."/>
        </authorList>
    </citation>
    <scope>NUCLEOTIDE SEQUENCE [LARGE SCALE GENOMIC DNA]</scope>
</reference>
<dbReference type="STRING" id="1618572.UT17_C0017G0008"/>